<reference evidence="10" key="1">
    <citation type="submission" date="2015-04" db="EMBL/GenBank/DDBJ databases">
        <authorList>
            <person name="Syromyatnikov M.Y."/>
            <person name="Popov V.N."/>
        </authorList>
    </citation>
    <scope>NUCLEOTIDE SEQUENCE</scope>
    <source>
        <strain evidence="10">MO-1</strain>
    </source>
</reference>
<dbReference type="GO" id="GO:0046872">
    <property type="term" value="F:metal ion binding"/>
    <property type="evidence" value="ECO:0007669"/>
    <property type="project" value="UniProtKB-KW"/>
</dbReference>
<dbReference type="InterPro" id="IPR009056">
    <property type="entry name" value="Cyt_c-like_dom"/>
</dbReference>
<dbReference type="AlphaFoldDB" id="A0A1S7LGL2"/>
<keyword evidence="8" id="KW-1133">Transmembrane helix</keyword>
<dbReference type="Gene3D" id="1.10.760.10">
    <property type="entry name" value="Cytochrome c-like domain"/>
    <property type="match status" value="2"/>
</dbReference>
<dbReference type="SUPFAM" id="SSF46626">
    <property type="entry name" value="Cytochrome c"/>
    <property type="match status" value="2"/>
</dbReference>
<proteinExistence type="predicted"/>
<gene>
    <name evidence="10" type="ORF">MAGMO_1001</name>
</gene>
<keyword evidence="10" id="KW-0575">Peroxidase</keyword>
<feature type="region of interest" description="Disordered" evidence="7">
    <location>
        <begin position="86"/>
        <end position="107"/>
    </location>
</feature>
<evidence type="ECO:0000256" key="4">
    <source>
        <dbReference type="ARBA" id="ARBA00023002"/>
    </source>
</evidence>
<dbReference type="PROSITE" id="PS51007">
    <property type="entry name" value="CYTC"/>
    <property type="match status" value="1"/>
</dbReference>
<keyword evidence="4 10" id="KW-0560">Oxidoreductase</keyword>
<dbReference type="GO" id="GO:0004130">
    <property type="term" value="F:cytochrome-c peroxidase activity"/>
    <property type="evidence" value="ECO:0007669"/>
    <property type="project" value="UniProtKB-EC"/>
</dbReference>
<dbReference type="GO" id="GO:0020037">
    <property type="term" value="F:heme binding"/>
    <property type="evidence" value="ECO:0007669"/>
    <property type="project" value="InterPro"/>
</dbReference>
<accession>A0A1S7LGL2</accession>
<dbReference type="GO" id="GO:0030313">
    <property type="term" value="C:cell envelope"/>
    <property type="evidence" value="ECO:0007669"/>
    <property type="project" value="UniProtKB-SubCell"/>
</dbReference>
<dbReference type="Pfam" id="PF03150">
    <property type="entry name" value="CCP_MauG"/>
    <property type="match status" value="1"/>
</dbReference>
<dbReference type="EMBL" id="LO017727">
    <property type="protein sequence ID" value="CRH05199.1"/>
    <property type="molecule type" value="Genomic_DNA"/>
</dbReference>
<name>A0A1S7LGL2_MAGMO</name>
<dbReference type="InterPro" id="IPR004852">
    <property type="entry name" value="Di-haem_cyt_c_peroxidsae"/>
</dbReference>
<evidence type="ECO:0000256" key="8">
    <source>
        <dbReference type="SAM" id="Phobius"/>
    </source>
</evidence>
<evidence type="ECO:0000259" key="9">
    <source>
        <dbReference type="PROSITE" id="PS51007"/>
    </source>
</evidence>
<keyword evidence="8" id="KW-0812">Transmembrane</keyword>
<evidence type="ECO:0000256" key="2">
    <source>
        <dbReference type="ARBA" id="ARBA00022617"/>
    </source>
</evidence>
<protein>
    <submittedName>
        <fullName evidence="10">Putative Cytochrome c peroxidase (Ccp)</fullName>
        <ecNumber evidence="10">1.11.1.5</ecNumber>
    </submittedName>
</protein>
<dbReference type="InterPro" id="IPR051395">
    <property type="entry name" value="Cytochrome_c_Peroxidase/MauG"/>
</dbReference>
<evidence type="ECO:0000256" key="7">
    <source>
        <dbReference type="SAM" id="MobiDB-lite"/>
    </source>
</evidence>
<feature type="domain" description="Cytochrome c" evidence="9">
    <location>
        <begin position="265"/>
        <end position="382"/>
    </location>
</feature>
<evidence type="ECO:0000256" key="5">
    <source>
        <dbReference type="ARBA" id="ARBA00023004"/>
    </source>
</evidence>
<keyword evidence="5 6" id="KW-0408">Iron</keyword>
<keyword evidence="3 6" id="KW-0479">Metal-binding</keyword>
<keyword evidence="2 6" id="KW-0349">Heme</keyword>
<keyword evidence="8" id="KW-0472">Membrane</keyword>
<dbReference type="PANTHER" id="PTHR30600">
    <property type="entry name" value="CYTOCHROME C PEROXIDASE-RELATED"/>
    <property type="match status" value="1"/>
</dbReference>
<evidence type="ECO:0000256" key="3">
    <source>
        <dbReference type="ARBA" id="ARBA00022723"/>
    </source>
</evidence>
<dbReference type="EC" id="1.11.1.5" evidence="10"/>
<dbReference type="GO" id="GO:0009055">
    <property type="term" value="F:electron transfer activity"/>
    <property type="evidence" value="ECO:0007669"/>
    <property type="project" value="InterPro"/>
</dbReference>
<feature type="transmembrane region" description="Helical" evidence="8">
    <location>
        <begin position="36"/>
        <end position="55"/>
    </location>
</feature>
<organism evidence="10">
    <name type="scientific">Magnetococcus massalia (strain MO-1)</name>
    <dbReference type="NCBI Taxonomy" id="451514"/>
    <lineage>
        <taxon>Bacteria</taxon>
        <taxon>Pseudomonadati</taxon>
        <taxon>Pseudomonadota</taxon>
        <taxon>Magnetococcia</taxon>
        <taxon>Magnetococcales</taxon>
        <taxon>Magnetococcaceae</taxon>
        <taxon>Magnetococcus</taxon>
    </lineage>
</organism>
<evidence type="ECO:0000256" key="6">
    <source>
        <dbReference type="PROSITE-ProRule" id="PRU00433"/>
    </source>
</evidence>
<feature type="transmembrane region" description="Helical" evidence="8">
    <location>
        <begin position="6"/>
        <end position="24"/>
    </location>
</feature>
<dbReference type="InterPro" id="IPR036909">
    <property type="entry name" value="Cyt_c-like_dom_sf"/>
</dbReference>
<comment type="subcellular location">
    <subcellularLocation>
        <location evidence="1">Cell envelope</location>
    </subcellularLocation>
</comment>
<evidence type="ECO:0000256" key="1">
    <source>
        <dbReference type="ARBA" id="ARBA00004196"/>
    </source>
</evidence>
<evidence type="ECO:0000313" key="10">
    <source>
        <dbReference type="EMBL" id="CRH05199.1"/>
    </source>
</evidence>
<sequence length="385" mass="41951">MDNQTVIWILWGVAALGMGILWMLGEELSKRLGISGLRRGALMAGIGLGIVALSFKAFALELLNRHLEEPTAIPLPTVEGPMKRVGRDGAHKWQPLPRQAPAPEDNPTTMAKVTLGRALFHDRNLSSTGEVACSDCHQLETGGDDGRALSLGVGGAQGGRNAPTVWNSAFFSRLFWDGRAASLEQQAAGPLMHPAEMGNSSLESLAHKLQAEGGYGEAFAAAFPQSAEITPLHITRALAAFQRTLITPDTPYDRYARGDRSALTAQQQRGLQQFHSLGCRNCHRDPLFSAAAKVQPFGNYRPFPVHKQHSVVSRYGLMEDQGRQGRWRVPSLRNVALTAPYFHNGSVAELKEAVRVMGLVQLNRTLTEAQIEDLTAFLHGLDHDT</sequence>